<dbReference type="EMBL" id="CP001219">
    <property type="protein sequence ID" value="ACK78879.1"/>
    <property type="molecule type" value="Genomic_DNA"/>
</dbReference>
<proteinExistence type="predicted"/>
<evidence type="ECO:0000313" key="2">
    <source>
        <dbReference type="Proteomes" id="UP000001362"/>
    </source>
</evidence>
<sequence>MQLLERGHLSICTFFILPTEEGREIDKLVFSFRYPSKITVDSVYLLTFPWRRRGLPGVVIGDALVPTQGGTVVILNPV</sequence>
<reference evidence="1 2" key="1">
    <citation type="journal article" date="2008" name="BMC Genomics">
        <title>Acidithiobacillus ferrooxidans metabolism: from genome sequence to industrial applications.</title>
        <authorList>
            <person name="Valdes J."/>
            <person name="Pedroso I."/>
            <person name="Quatrini R."/>
            <person name="Dodson R.J."/>
            <person name="Tettelin H."/>
            <person name="Blake R.II."/>
            <person name="Eisen J.A."/>
            <person name="Holmes D.S."/>
        </authorList>
    </citation>
    <scope>NUCLEOTIDE SEQUENCE [LARGE SCALE GENOMIC DNA]</scope>
    <source>
        <strain evidence="2">ATCC 23270 / DSM 14882 / CIP 104768 / NCIMB 8455</strain>
    </source>
</reference>
<accession>B7JBU0</accession>
<name>B7JBU0_ACIF2</name>
<dbReference type="AlphaFoldDB" id="B7JBU0"/>
<dbReference type="PaxDb" id="243159-AFE_1835"/>
<protein>
    <submittedName>
        <fullName evidence="1">Uncharacterized protein</fullName>
    </submittedName>
</protein>
<organism evidence="1 2">
    <name type="scientific">Acidithiobacillus ferrooxidans (strain ATCC 23270 / DSM 14882 / CIP 104768 / NCIMB 8455)</name>
    <name type="common">Ferrobacillus ferrooxidans (strain ATCC 23270)</name>
    <dbReference type="NCBI Taxonomy" id="243159"/>
    <lineage>
        <taxon>Bacteria</taxon>
        <taxon>Pseudomonadati</taxon>
        <taxon>Pseudomonadota</taxon>
        <taxon>Acidithiobacillia</taxon>
        <taxon>Acidithiobacillales</taxon>
        <taxon>Acidithiobacillaceae</taxon>
        <taxon>Acidithiobacillus</taxon>
    </lineage>
</organism>
<dbReference type="STRING" id="243159.AFE_1835"/>
<dbReference type="Proteomes" id="UP000001362">
    <property type="component" value="Chromosome"/>
</dbReference>
<keyword evidence="2" id="KW-1185">Reference proteome</keyword>
<gene>
    <name evidence="1" type="ordered locus">AFE_1835</name>
</gene>
<evidence type="ECO:0000313" key="1">
    <source>
        <dbReference type="EMBL" id="ACK78879.1"/>
    </source>
</evidence>
<dbReference type="HOGENOM" id="CLU_2613913_0_0_6"/>
<dbReference type="KEGG" id="afr:AFE_1835"/>